<dbReference type="EMBL" id="JADCNL010000001">
    <property type="protein sequence ID" value="KAG0499733.1"/>
    <property type="molecule type" value="Genomic_DNA"/>
</dbReference>
<comment type="subcellular location">
    <subcellularLocation>
        <location evidence="1">Membrane</location>
        <topology evidence="1">Single-pass membrane protein</topology>
    </subcellularLocation>
</comment>
<gene>
    <name evidence="8" type="ORF">HPP92_003986</name>
    <name evidence="7" type="ORF">HPP92_004424</name>
</gene>
<dbReference type="AlphaFoldDB" id="A0A835S465"/>
<evidence type="ECO:0000313" key="9">
    <source>
        <dbReference type="Proteomes" id="UP000636800"/>
    </source>
</evidence>
<accession>A0A835S465</accession>
<protein>
    <submittedName>
        <fullName evidence="8">Uncharacterized protein</fullName>
    </submittedName>
</protein>
<dbReference type="InterPro" id="IPR008511">
    <property type="entry name" value="ROH1-like"/>
</dbReference>
<organism evidence="8 10">
    <name type="scientific">Vanilla planifolia</name>
    <name type="common">Vanilla</name>
    <dbReference type="NCBI Taxonomy" id="51239"/>
    <lineage>
        <taxon>Eukaryota</taxon>
        <taxon>Viridiplantae</taxon>
        <taxon>Streptophyta</taxon>
        <taxon>Embryophyta</taxon>
        <taxon>Tracheophyta</taxon>
        <taxon>Spermatophyta</taxon>
        <taxon>Magnoliopsida</taxon>
        <taxon>Liliopsida</taxon>
        <taxon>Asparagales</taxon>
        <taxon>Orchidaceae</taxon>
        <taxon>Vanilloideae</taxon>
        <taxon>Vanilleae</taxon>
        <taxon>Vanilla</taxon>
    </lineage>
</organism>
<keyword evidence="4" id="KW-0472">Membrane</keyword>
<dbReference type="Pfam" id="PF05633">
    <property type="entry name" value="ROH1-like"/>
    <property type="match status" value="1"/>
</dbReference>
<evidence type="ECO:0000313" key="8">
    <source>
        <dbReference type="EMBL" id="KAG0503914.1"/>
    </source>
</evidence>
<keyword evidence="2" id="KW-0812">Transmembrane</keyword>
<keyword evidence="3" id="KW-1133">Transmembrane helix</keyword>
<comment type="similarity">
    <text evidence="5">Belongs to the ROH1 family.</text>
</comment>
<dbReference type="Proteomes" id="UP000636800">
    <property type="component" value="Chromosome 1"/>
</dbReference>
<evidence type="ECO:0000313" key="10">
    <source>
        <dbReference type="Proteomes" id="UP000639772"/>
    </source>
</evidence>
<evidence type="ECO:0000313" key="7">
    <source>
        <dbReference type="EMBL" id="KAG0499733.1"/>
    </source>
</evidence>
<evidence type="ECO:0000256" key="3">
    <source>
        <dbReference type="ARBA" id="ARBA00022989"/>
    </source>
</evidence>
<proteinExistence type="inferred from homology"/>
<evidence type="ECO:0000256" key="5">
    <source>
        <dbReference type="ARBA" id="ARBA00035114"/>
    </source>
</evidence>
<evidence type="ECO:0000256" key="6">
    <source>
        <dbReference type="SAM" id="Coils"/>
    </source>
</evidence>
<dbReference type="PANTHER" id="PTHR31509">
    <property type="entry name" value="BPS1-LIKE PROTEIN"/>
    <property type="match status" value="1"/>
</dbReference>
<sequence length="388" mass="44039">MPAMEHQGSSVSFTALGRSLLSLRREQVDAPQEPSSSDDTDLDSFQRHVTDLFANLSSADGDELLSLLWVRKLLDAFLLCHEEFRVILFNKRSVLSRPPMDCIISEYHDRSVKALDVCNAIRDGIEQVRQWQKHLEIVLIALNSRWNPVGVGQLRRAKKAVADLAMLMLDEKDSASVLAQRNRSFGHSRPSSGKDQRRAGGHLRSLSWSISRSWSASKQLQSIGNNICAPRGHEVVATGSLSNPVFTMNMVIYFVMWALVAAIPCQDRGLQAHFSIPRSFPWGSSVHSLHERIMEESKKKERKNSVGLLKEIHQIEKCTRKFLELTDSLQYPLPAENMVALGRLMQDFTAVYDSINVELEQLELQVREVFQTIVRSRTESLDYFHEPE</sequence>
<evidence type="ECO:0000256" key="1">
    <source>
        <dbReference type="ARBA" id="ARBA00004167"/>
    </source>
</evidence>
<evidence type="ECO:0000256" key="2">
    <source>
        <dbReference type="ARBA" id="ARBA00022692"/>
    </source>
</evidence>
<dbReference type="GO" id="GO:0016020">
    <property type="term" value="C:membrane"/>
    <property type="evidence" value="ECO:0007669"/>
    <property type="project" value="UniProtKB-SubCell"/>
</dbReference>
<keyword evidence="9" id="KW-1185">Reference proteome</keyword>
<keyword evidence="6" id="KW-0175">Coiled coil</keyword>
<name>A0A835S465_VANPL</name>
<evidence type="ECO:0000256" key="4">
    <source>
        <dbReference type="ARBA" id="ARBA00023136"/>
    </source>
</evidence>
<dbReference type="OrthoDB" id="1878996at2759"/>
<reference evidence="9 10" key="1">
    <citation type="journal article" date="2020" name="Nat. Food">
        <title>A phased Vanilla planifolia genome enables genetic improvement of flavour and production.</title>
        <authorList>
            <person name="Hasing T."/>
            <person name="Tang H."/>
            <person name="Brym M."/>
            <person name="Khazi F."/>
            <person name="Huang T."/>
            <person name="Chambers A.H."/>
        </authorList>
    </citation>
    <scope>NUCLEOTIDE SEQUENCE [LARGE SCALE GENOMIC DNA]</scope>
    <source>
        <tissue evidence="8">Leaf</tissue>
    </source>
</reference>
<feature type="coiled-coil region" evidence="6">
    <location>
        <begin position="345"/>
        <end position="372"/>
    </location>
</feature>
<comment type="caution">
    <text evidence="8">The sequence shown here is derived from an EMBL/GenBank/DDBJ whole genome shotgun (WGS) entry which is preliminary data.</text>
</comment>
<dbReference type="Proteomes" id="UP000639772">
    <property type="component" value="Chromosome 1"/>
</dbReference>
<dbReference type="EMBL" id="JADCNM010000001">
    <property type="protein sequence ID" value="KAG0503914.1"/>
    <property type="molecule type" value="Genomic_DNA"/>
</dbReference>